<dbReference type="EMBL" id="BAER01000041">
    <property type="protein sequence ID" value="GAC32530.1"/>
    <property type="molecule type" value="Genomic_DNA"/>
</dbReference>
<reference evidence="2" key="1">
    <citation type="journal article" date="2014" name="Environ. Microbiol.">
        <title>Comparative genomics of the marine bacterial genus Glaciecola reveals the high degree of genomic diversity and genomic characteristic for cold adaptation.</title>
        <authorList>
            <person name="Qin Q.L."/>
            <person name="Xie B.B."/>
            <person name="Yu Y."/>
            <person name="Shu Y.L."/>
            <person name="Rong J.C."/>
            <person name="Zhang Y.J."/>
            <person name="Zhao D.L."/>
            <person name="Chen X.L."/>
            <person name="Zhang X.Y."/>
            <person name="Chen B."/>
            <person name="Zhou B.C."/>
            <person name="Zhang Y.Z."/>
        </authorList>
    </citation>
    <scope>NUCLEOTIDE SEQUENCE [LARGE SCALE GENOMIC DNA]</scope>
    <source>
        <strain evidence="2">LMG 21857</strain>
    </source>
</reference>
<evidence type="ECO:0000313" key="2">
    <source>
        <dbReference type="Proteomes" id="UP000006322"/>
    </source>
</evidence>
<sequence>MAEVDSSALGSAAYGDSTSVFTLESGSMDLEFYRTDADDQEVSIEEREVTLRDGEKLLVVLSGDYASPSFEEFRIKREDLADHFRLFVTSVIPDGQSYDLYMSDAGAPFSAASLLGTVNYQGLTEMTYWDPDTDSDDFDEGEYVVYLTLPGEQTPIFESPTIDFIYATEYTMVLRKTTGAIQGNVEIDLVINSSLVDNYADAEATAQYRVYNSLDNLGSVTISFDGNVEESDTVTLQANTLSEFNATNYGDYRLSASTSEDASVAFNNRLVTLNQGESKAIVIYQDSDNKLTSLSFTESILPQVYDHQVQVANLVSDFFDVDFYFVRKDETIETAEYRVLGLDYAQTGRITLPSDYYELIAVYDDNNDTQVLLDRTTLLGVNEETNYIITIEKDVNSATGYVISLLH</sequence>
<accession>K7AAW5</accession>
<evidence type="ECO:0008006" key="3">
    <source>
        <dbReference type="Google" id="ProtNLM"/>
    </source>
</evidence>
<evidence type="ECO:0000313" key="1">
    <source>
        <dbReference type="EMBL" id="GAC32530.1"/>
    </source>
</evidence>
<protein>
    <recommendedName>
        <fullName evidence="3">DUF4397 domain-containing protein</fullName>
    </recommendedName>
</protein>
<keyword evidence="2" id="KW-1185">Reference proteome</keyword>
<dbReference type="Proteomes" id="UP000006322">
    <property type="component" value="Unassembled WGS sequence"/>
</dbReference>
<gene>
    <name evidence="1" type="ORF">GPLA_1616</name>
</gene>
<proteinExistence type="predicted"/>
<dbReference type="AlphaFoldDB" id="K7AAW5"/>
<comment type="caution">
    <text evidence="1">The sequence shown here is derived from an EMBL/GenBank/DDBJ whole genome shotgun (WGS) entry which is preliminary data.</text>
</comment>
<name>K7AAW5_9ALTE</name>
<organism evidence="1 2">
    <name type="scientific">Paraglaciecola polaris LMG 21857</name>
    <dbReference type="NCBI Taxonomy" id="1129793"/>
    <lineage>
        <taxon>Bacteria</taxon>
        <taxon>Pseudomonadati</taxon>
        <taxon>Pseudomonadota</taxon>
        <taxon>Gammaproteobacteria</taxon>
        <taxon>Alteromonadales</taxon>
        <taxon>Alteromonadaceae</taxon>
        <taxon>Paraglaciecola</taxon>
    </lineage>
</organism>